<evidence type="ECO:0000256" key="6">
    <source>
        <dbReference type="RuleBase" id="RU363041"/>
    </source>
</evidence>
<keyword evidence="6" id="KW-1003">Cell membrane</keyword>
<keyword evidence="5 6" id="KW-0472">Membrane</keyword>
<gene>
    <name evidence="7" type="ORF">Heshes_26220</name>
    <name evidence="8" type="ORF">SAMN04489725_1415</name>
</gene>
<feature type="transmembrane region" description="Helical" evidence="6">
    <location>
        <begin position="6"/>
        <end position="29"/>
    </location>
</feature>
<dbReference type="AlphaFoldDB" id="A0A1H2YJA3"/>
<evidence type="ECO:0000256" key="1">
    <source>
        <dbReference type="ARBA" id="ARBA00004141"/>
    </source>
</evidence>
<dbReference type="PANTHER" id="PTHR43701:SF13">
    <property type="entry name" value="MEMBRANE TRANSPORTER PROTEIN YRKJ-RELATED"/>
    <property type="match status" value="1"/>
</dbReference>
<name>A0A1H2YJA3_9BACL</name>
<dbReference type="Proteomes" id="UP000182589">
    <property type="component" value="Unassembled WGS sequence"/>
</dbReference>
<dbReference type="Pfam" id="PF01925">
    <property type="entry name" value="TauE"/>
    <property type="match status" value="1"/>
</dbReference>
<dbReference type="GO" id="GO:0005886">
    <property type="term" value="C:plasma membrane"/>
    <property type="evidence" value="ECO:0007669"/>
    <property type="project" value="UniProtKB-SubCell"/>
</dbReference>
<dbReference type="RefSeq" id="WP_040288580.1">
    <property type="nucleotide sequence ID" value="NZ_BSRA01000020.1"/>
</dbReference>
<reference evidence="8" key="1">
    <citation type="submission" date="2016-10" db="EMBL/GenBank/DDBJ databases">
        <authorList>
            <person name="de Groot N.N."/>
        </authorList>
    </citation>
    <scope>NUCLEOTIDE SEQUENCE [LARGE SCALE GENOMIC DNA]</scope>
    <source>
        <strain evidence="8">DSM 12489</strain>
    </source>
</reference>
<accession>A0A1H2YJA3</accession>
<proteinExistence type="inferred from homology"/>
<comment type="subcellular location">
    <subcellularLocation>
        <location evidence="6">Cell membrane</location>
        <topology evidence="6">Multi-pass membrane protein</topology>
    </subcellularLocation>
    <subcellularLocation>
        <location evidence="1">Membrane</location>
        <topology evidence="1">Multi-pass membrane protein</topology>
    </subcellularLocation>
</comment>
<dbReference type="STRING" id="89784.SAMN04489725_1415"/>
<evidence type="ECO:0000256" key="3">
    <source>
        <dbReference type="ARBA" id="ARBA00022692"/>
    </source>
</evidence>
<dbReference type="InterPro" id="IPR002781">
    <property type="entry name" value="TM_pro_TauE-like"/>
</dbReference>
<sequence>MNIASFVTILLIGLVGSFISGMLGIGGSIVKYPMLLYIPPLLGVAAFTAHQVSGISAVQVLFAASSGVLAYRKGDFLHWRLITYMGAAILVGSFIGAFGAKFLSEIAINIVYASLATIAAAMMFFPNTSMDDKPISEIPFNRVVATTAAFVVGLLSGIVGAAGSFILVPIMLVILRIPMRVTIASSLAITLISSIGTTIGKLSTGDVLLGPALIMIWASIVGAPIGARLSKKIDTKWLRSILAVLILATSIKIWFGVVH</sequence>
<evidence type="ECO:0000313" key="9">
    <source>
        <dbReference type="Proteomes" id="UP000182589"/>
    </source>
</evidence>
<protein>
    <recommendedName>
        <fullName evidence="6">Probable membrane transporter protein</fullName>
    </recommendedName>
</protein>
<comment type="similarity">
    <text evidence="2 6">Belongs to the 4-toluene sulfonate uptake permease (TSUP) (TC 2.A.102) family.</text>
</comment>
<feature type="transmembrane region" description="Helical" evidence="6">
    <location>
        <begin position="106"/>
        <end position="125"/>
    </location>
</feature>
<feature type="transmembrane region" description="Helical" evidence="6">
    <location>
        <begin position="181"/>
        <end position="202"/>
    </location>
</feature>
<dbReference type="Proteomes" id="UP001157137">
    <property type="component" value="Unassembled WGS sequence"/>
</dbReference>
<reference evidence="7" key="3">
    <citation type="submission" date="2023-02" db="EMBL/GenBank/DDBJ databases">
        <title>Proposal of a novel subspecies: Alicyclobacillus hesperidum subspecies aegle.</title>
        <authorList>
            <person name="Goto K."/>
            <person name="Fujii T."/>
            <person name="Yasui K."/>
            <person name="Mochida K."/>
            <person name="Kato-Tanaka Y."/>
            <person name="Morohoshi S."/>
            <person name="An S.Y."/>
            <person name="Kasai H."/>
            <person name="Yokota A."/>
        </authorList>
    </citation>
    <scope>NUCLEOTIDE SEQUENCE</scope>
    <source>
        <strain evidence="7">DSM 12766</strain>
    </source>
</reference>
<feature type="transmembrane region" description="Helical" evidence="6">
    <location>
        <begin position="145"/>
        <end position="174"/>
    </location>
</feature>
<evidence type="ECO:0000256" key="2">
    <source>
        <dbReference type="ARBA" id="ARBA00009142"/>
    </source>
</evidence>
<keyword evidence="9" id="KW-1185">Reference proteome</keyword>
<keyword evidence="3 6" id="KW-0812">Transmembrane</keyword>
<dbReference type="EMBL" id="BSRA01000020">
    <property type="protein sequence ID" value="GLV14937.1"/>
    <property type="molecule type" value="Genomic_DNA"/>
</dbReference>
<keyword evidence="4 6" id="KW-1133">Transmembrane helix</keyword>
<evidence type="ECO:0000256" key="4">
    <source>
        <dbReference type="ARBA" id="ARBA00022989"/>
    </source>
</evidence>
<feature type="transmembrane region" description="Helical" evidence="6">
    <location>
        <begin position="41"/>
        <end position="64"/>
    </location>
</feature>
<feature type="transmembrane region" description="Helical" evidence="6">
    <location>
        <begin position="76"/>
        <end position="99"/>
    </location>
</feature>
<feature type="transmembrane region" description="Helical" evidence="6">
    <location>
        <begin position="208"/>
        <end position="225"/>
    </location>
</feature>
<evidence type="ECO:0000313" key="8">
    <source>
        <dbReference type="EMBL" id="SDX05246.1"/>
    </source>
</evidence>
<dbReference type="PANTHER" id="PTHR43701">
    <property type="entry name" value="MEMBRANE TRANSPORTER PROTEIN MJ0441-RELATED"/>
    <property type="match status" value="1"/>
</dbReference>
<dbReference type="InterPro" id="IPR051598">
    <property type="entry name" value="TSUP/Inactive_protease-like"/>
</dbReference>
<evidence type="ECO:0000313" key="7">
    <source>
        <dbReference type="EMBL" id="GLV14937.1"/>
    </source>
</evidence>
<organism evidence="8 9">
    <name type="scientific">Alicyclobacillus hesperidum</name>
    <dbReference type="NCBI Taxonomy" id="89784"/>
    <lineage>
        <taxon>Bacteria</taxon>
        <taxon>Bacillati</taxon>
        <taxon>Bacillota</taxon>
        <taxon>Bacilli</taxon>
        <taxon>Bacillales</taxon>
        <taxon>Alicyclobacillaceae</taxon>
        <taxon>Alicyclobacillus</taxon>
    </lineage>
</organism>
<evidence type="ECO:0000256" key="5">
    <source>
        <dbReference type="ARBA" id="ARBA00023136"/>
    </source>
</evidence>
<feature type="transmembrane region" description="Helical" evidence="6">
    <location>
        <begin position="237"/>
        <end position="257"/>
    </location>
</feature>
<dbReference type="EMBL" id="FNOJ01000041">
    <property type="protein sequence ID" value="SDX05246.1"/>
    <property type="molecule type" value="Genomic_DNA"/>
</dbReference>
<reference evidence="9" key="2">
    <citation type="submission" date="2016-10" db="EMBL/GenBank/DDBJ databases">
        <authorList>
            <person name="Varghese N."/>
        </authorList>
    </citation>
    <scope>NUCLEOTIDE SEQUENCE [LARGE SCALE GENOMIC DNA]</scope>
    <source>
        <strain evidence="9">DSM 12489</strain>
    </source>
</reference>